<proteinExistence type="predicted"/>
<gene>
    <name evidence="1" type="ORF">M9H77_32409</name>
</gene>
<comment type="caution">
    <text evidence="1">The sequence shown here is derived from an EMBL/GenBank/DDBJ whole genome shotgun (WGS) entry which is preliminary data.</text>
</comment>
<protein>
    <submittedName>
        <fullName evidence="1">Uncharacterized protein</fullName>
    </submittedName>
</protein>
<evidence type="ECO:0000313" key="2">
    <source>
        <dbReference type="Proteomes" id="UP001060085"/>
    </source>
</evidence>
<sequence>MDQRRFRNGESSYFPATFSPENLNLNPYFYSPRRNSFPGTDLQSPFHSISDQNQTLESALSRLNLSSDFRRQTPPLNPVPVPVSINGLAAARQDLMDHYYSPGRNNVGLRGSLPNGGQNLGFGGAHQNLMVGQRGQRASSNYGIGTVSPSPFRGCGVSGEHMCSNGSLCCNAVMNSGNHQGVYAADGYSFLQNKKSSSRRFNGQFPNSPRLYQNSPSIENLDGFSNGLELKNSNSPRSNSGYGEQRYDLGKEFESFSLLDLRGKIVFLAKDQNGSRILQEKLDKPDEGVIEMVVSEVLDYMADLMKNQFGSYFLQKLFGFCSEEQRTKIIIAVTKNSFQFVGICLNAHGARTMQKFLENLITPEQISLVISAICHGVVRLASDPNAQHVVRHCVISFSHEYSKRLSTCFNCLSRRLSSSIIGFLV</sequence>
<name>A0ACC0A434_CATRO</name>
<dbReference type="EMBL" id="CM044707">
    <property type="protein sequence ID" value="KAI5655222.1"/>
    <property type="molecule type" value="Genomic_DNA"/>
</dbReference>
<keyword evidence="2" id="KW-1185">Reference proteome</keyword>
<dbReference type="Proteomes" id="UP001060085">
    <property type="component" value="Linkage Group LG07"/>
</dbReference>
<accession>A0ACC0A434</accession>
<reference evidence="2" key="1">
    <citation type="journal article" date="2023" name="Nat. Plants">
        <title>Single-cell RNA sequencing provides a high-resolution roadmap for understanding the multicellular compartmentation of specialized metabolism.</title>
        <authorList>
            <person name="Sun S."/>
            <person name="Shen X."/>
            <person name="Li Y."/>
            <person name="Li Y."/>
            <person name="Wang S."/>
            <person name="Li R."/>
            <person name="Zhang H."/>
            <person name="Shen G."/>
            <person name="Guo B."/>
            <person name="Wei J."/>
            <person name="Xu J."/>
            <person name="St-Pierre B."/>
            <person name="Chen S."/>
            <person name="Sun C."/>
        </authorList>
    </citation>
    <scope>NUCLEOTIDE SEQUENCE [LARGE SCALE GENOMIC DNA]</scope>
</reference>
<evidence type="ECO:0000313" key="1">
    <source>
        <dbReference type="EMBL" id="KAI5655222.1"/>
    </source>
</evidence>
<organism evidence="1 2">
    <name type="scientific">Catharanthus roseus</name>
    <name type="common">Madagascar periwinkle</name>
    <name type="synonym">Vinca rosea</name>
    <dbReference type="NCBI Taxonomy" id="4058"/>
    <lineage>
        <taxon>Eukaryota</taxon>
        <taxon>Viridiplantae</taxon>
        <taxon>Streptophyta</taxon>
        <taxon>Embryophyta</taxon>
        <taxon>Tracheophyta</taxon>
        <taxon>Spermatophyta</taxon>
        <taxon>Magnoliopsida</taxon>
        <taxon>eudicotyledons</taxon>
        <taxon>Gunneridae</taxon>
        <taxon>Pentapetalae</taxon>
        <taxon>asterids</taxon>
        <taxon>lamiids</taxon>
        <taxon>Gentianales</taxon>
        <taxon>Apocynaceae</taxon>
        <taxon>Rauvolfioideae</taxon>
        <taxon>Vinceae</taxon>
        <taxon>Catharanthinae</taxon>
        <taxon>Catharanthus</taxon>
    </lineage>
</organism>